<dbReference type="SMART" id="SM00644">
    <property type="entry name" value="Ami_2"/>
    <property type="match status" value="1"/>
</dbReference>
<evidence type="ECO:0000313" key="8">
    <source>
        <dbReference type="EMBL" id="GGY46711.1"/>
    </source>
</evidence>
<dbReference type="CDD" id="cd06583">
    <property type="entry name" value="PGRP"/>
    <property type="match status" value="1"/>
</dbReference>
<keyword evidence="4" id="KW-0961">Cell wall biogenesis/degradation</keyword>
<dbReference type="PANTHER" id="PTHR30417">
    <property type="entry name" value="N-ACETYLMURAMOYL-L-ALANINE AMIDASE AMID"/>
    <property type="match status" value="1"/>
</dbReference>
<gene>
    <name evidence="8" type="ORF">GCM10010326_46140</name>
</gene>
<proteinExistence type="predicted"/>
<evidence type="ECO:0000256" key="2">
    <source>
        <dbReference type="ARBA" id="ARBA00011901"/>
    </source>
</evidence>
<evidence type="ECO:0000256" key="5">
    <source>
        <dbReference type="SAM" id="MobiDB-lite"/>
    </source>
</evidence>
<organism evidence="8 9">
    <name type="scientific">Streptomyces xanthochromogenes</name>
    <dbReference type="NCBI Taxonomy" id="67384"/>
    <lineage>
        <taxon>Bacteria</taxon>
        <taxon>Bacillati</taxon>
        <taxon>Actinomycetota</taxon>
        <taxon>Actinomycetes</taxon>
        <taxon>Kitasatosporales</taxon>
        <taxon>Streptomycetaceae</taxon>
        <taxon>Streptomyces</taxon>
    </lineage>
</organism>
<feature type="domain" description="N-acetylmuramoyl-L-alanine amidase" evidence="7">
    <location>
        <begin position="291"/>
        <end position="430"/>
    </location>
</feature>
<keyword evidence="3" id="KW-0378">Hydrolase</keyword>
<accession>A0ABQ3AGM2</accession>
<evidence type="ECO:0000256" key="1">
    <source>
        <dbReference type="ARBA" id="ARBA00001561"/>
    </source>
</evidence>
<evidence type="ECO:0000313" key="9">
    <source>
        <dbReference type="Proteomes" id="UP000600946"/>
    </source>
</evidence>
<dbReference type="EMBL" id="BMUU01000007">
    <property type="protein sequence ID" value="GGY46711.1"/>
    <property type="molecule type" value="Genomic_DNA"/>
</dbReference>
<evidence type="ECO:0000256" key="6">
    <source>
        <dbReference type="SAM" id="SignalP"/>
    </source>
</evidence>
<dbReference type="SUPFAM" id="SSF55846">
    <property type="entry name" value="N-acetylmuramoyl-L-alanine amidase-like"/>
    <property type="match status" value="1"/>
</dbReference>
<dbReference type="EC" id="3.5.1.28" evidence="2"/>
<feature type="chain" id="PRO_5047518237" description="N-acetylmuramoyl-L-alanine amidase" evidence="6">
    <location>
        <begin position="40"/>
        <end position="670"/>
    </location>
</feature>
<comment type="caution">
    <text evidence="8">The sequence shown here is derived from an EMBL/GenBank/DDBJ whole genome shotgun (WGS) entry which is preliminary data.</text>
</comment>
<evidence type="ECO:0000256" key="4">
    <source>
        <dbReference type="ARBA" id="ARBA00023316"/>
    </source>
</evidence>
<dbReference type="Gene3D" id="3.40.80.10">
    <property type="entry name" value="Peptidoglycan recognition protein-like"/>
    <property type="match status" value="1"/>
</dbReference>
<feature type="signal peptide" evidence="6">
    <location>
        <begin position="1"/>
        <end position="39"/>
    </location>
</feature>
<keyword evidence="6" id="KW-0732">Signal</keyword>
<comment type="catalytic activity">
    <reaction evidence="1">
        <text>Hydrolyzes the link between N-acetylmuramoyl residues and L-amino acid residues in certain cell-wall glycopeptides.</text>
        <dbReference type="EC" id="3.5.1.28"/>
    </reaction>
</comment>
<evidence type="ECO:0000256" key="3">
    <source>
        <dbReference type="ARBA" id="ARBA00022801"/>
    </source>
</evidence>
<keyword evidence="9" id="KW-1185">Reference proteome</keyword>
<sequence length="670" mass="71026">MGVSRSVTSRQRKHTGRKLLGYGVAGALALTALGPQALAAPAAAAADAGSAGSALQGRFARAAQEFKVPQSVLMAVSYRQTLWEDHDGEPSTSGAYNVMGLTRVLPGDVERPTAQDRLAHLDLSGDPAVMKRFDASRAPAAEPSVDTADPRLHTLEEGAKLIGEPVDAVRTDAGQSIRAGAALLARYQRAATGSLPADPGAWYPAVARYSQSPDAKGADAFAERVFDSVRSGESRVTTDGQHLALPADPGVKPAEPSKKAARTAAAAPAAPTPECPAGLNCDYKPADPNNYNVANRPDNGFDIRQIVIHDTEGTYEGSINTFQDPRSSASTHYIVKDDGSLVTQVVATKDESYHAGNKTVNMHALGVEHVGFAMKTGSWYGEPLYDASATLVKYLADRFSIPLDREHIVGHDEVPGPLDGYVAGQHWDPGPFWDWNHYMSLLGADDCAGGRRPVAGQVVKVVPPFTPRTTTYYDPATKVRTTFDQPVNFGYLYAAPSTDAAAPTDPYLGDQIATEGPNWANKVVAGGRYVVADQQGDWTAIWYGGQKAWFQNPGGRYTSVVARSAAPVVLKAKGTAPVQVYGRSYPEDAAYAGTGVPVQGSNSASLTKYSIPAGQAYVAAGDPVAGDYYYGGTTLGTLVKGAQTFYPIRYNHRIAWVRTADVQAVAPGTR</sequence>
<reference evidence="9" key="1">
    <citation type="journal article" date="2019" name="Int. J. Syst. Evol. Microbiol.">
        <title>The Global Catalogue of Microorganisms (GCM) 10K type strain sequencing project: providing services to taxonomists for standard genome sequencing and annotation.</title>
        <authorList>
            <consortium name="The Broad Institute Genomics Platform"/>
            <consortium name="The Broad Institute Genome Sequencing Center for Infectious Disease"/>
            <person name="Wu L."/>
            <person name="Ma J."/>
        </authorList>
    </citation>
    <scope>NUCLEOTIDE SEQUENCE [LARGE SCALE GENOMIC DNA]</scope>
    <source>
        <strain evidence="9">JCM 4594</strain>
    </source>
</reference>
<protein>
    <recommendedName>
        <fullName evidence="2">N-acetylmuramoyl-L-alanine amidase</fullName>
        <ecNumber evidence="2">3.5.1.28</ecNumber>
    </recommendedName>
</protein>
<dbReference type="Pfam" id="PF01510">
    <property type="entry name" value="Amidase_2"/>
    <property type="match status" value="1"/>
</dbReference>
<evidence type="ECO:0000259" key="7">
    <source>
        <dbReference type="SMART" id="SM00644"/>
    </source>
</evidence>
<dbReference type="InterPro" id="IPR002502">
    <property type="entry name" value="Amidase_domain"/>
</dbReference>
<dbReference type="Proteomes" id="UP000600946">
    <property type="component" value="Unassembled WGS sequence"/>
</dbReference>
<dbReference type="InterPro" id="IPR036505">
    <property type="entry name" value="Amidase/PGRP_sf"/>
</dbReference>
<dbReference type="InterPro" id="IPR051206">
    <property type="entry name" value="NAMLAA_amidase_2"/>
</dbReference>
<dbReference type="PANTHER" id="PTHR30417:SF1">
    <property type="entry name" value="N-ACETYLMURAMOYL-L-ALANINE AMIDASE AMID"/>
    <property type="match status" value="1"/>
</dbReference>
<feature type="region of interest" description="Disordered" evidence="5">
    <location>
        <begin position="233"/>
        <end position="275"/>
    </location>
</feature>
<name>A0ABQ3AGM2_9ACTN</name>